<protein>
    <submittedName>
        <fullName evidence="1">Uncharacterized protein</fullName>
    </submittedName>
</protein>
<reference evidence="1 2" key="1">
    <citation type="journal article" date="2022" name="bioRxiv">
        <title>An ancient truncated duplication of the anti-Mullerian hormone receptor type 2 gene is a potential conserved master sex determinant in the Pangasiidae catfish family.</title>
        <authorList>
            <person name="Wen M."/>
            <person name="Pan Q."/>
            <person name="Jouanno E."/>
            <person name="Montfort J."/>
            <person name="Zahm M."/>
            <person name="Cabau C."/>
            <person name="Klopp C."/>
            <person name="Iampietro C."/>
            <person name="Roques C."/>
            <person name="Bouchez O."/>
            <person name="Castinel A."/>
            <person name="Donnadieu C."/>
            <person name="Parrinello H."/>
            <person name="Poncet C."/>
            <person name="Belmonte E."/>
            <person name="Gautier V."/>
            <person name="Avarre J.-C."/>
            <person name="Dugue R."/>
            <person name="Gustiano R."/>
            <person name="Ha T.T.T."/>
            <person name="Campet M."/>
            <person name="Sriphairoj K."/>
            <person name="Ribolli J."/>
            <person name="de Almeida F.L."/>
            <person name="Desvignes T."/>
            <person name="Postlethwait J.H."/>
            <person name="Bucao C.F."/>
            <person name="Robinson-Rechavi M."/>
            <person name="Bobe J."/>
            <person name="Herpin A."/>
            <person name="Guiguen Y."/>
        </authorList>
    </citation>
    <scope>NUCLEOTIDE SEQUENCE [LARGE SCALE GENOMIC DNA]</scope>
    <source>
        <strain evidence="1">YG-Dec2019</strain>
    </source>
</reference>
<dbReference type="Proteomes" id="UP000829447">
    <property type="component" value="Linkage Group LG19"/>
</dbReference>
<keyword evidence="2" id="KW-1185">Reference proteome</keyword>
<evidence type="ECO:0000313" key="1">
    <source>
        <dbReference type="EMBL" id="MCI4389465.1"/>
    </source>
</evidence>
<evidence type="ECO:0000313" key="2">
    <source>
        <dbReference type="Proteomes" id="UP000829447"/>
    </source>
</evidence>
<gene>
    <name evidence="1" type="ORF">PGIGA_G00098250</name>
</gene>
<dbReference type="EMBL" id="CM040472">
    <property type="protein sequence ID" value="MCI4389465.1"/>
    <property type="molecule type" value="Genomic_DNA"/>
</dbReference>
<organism evidence="1 2">
    <name type="scientific">Pangasianodon gigas</name>
    <name type="common">Mekong giant catfish</name>
    <name type="synonym">Pangasius gigas</name>
    <dbReference type="NCBI Taxonomy" id="30993"/>
    <lineage>
        <taxon>Eukaryota</taxon>
        <taxon>Metazoa</taxon>
        <taxon>Chordata</taxon>
        <taxon>Craniata</taxon>
        <taxon>Vertebrata</taxon>
        <taxon>Euteleostomi</taxon>
        <taxon>Actinopterygii</taxon>
        <taxon>Neopterygii</taxon>
        <taxon>Teleostei</taxon>
        <taxon>Ostariophysi</taxon>
        <taxon>Siluriformes</taxon>
        <taxon>Pangasiidae</taxon>
        <taxon>Pangasianodon</taxon>
    </lineage>
</organism>
<comment type="caution">
    <text evidence="1">The sequence shown here is derived from an EMBL/GenBank/DDBJ whole genome shotgun (WGS) entry which is preliminary data.</text>
</comment>
<sequence>MSRHHHRFERDYRGAWERRDRPAPLHNGVTNNACTPAGPTLANGNNRPGLLPLPVIPSLLPTPVTIAVTTSSNELGAKRAGAPVSAPTVKVGTEKRGAITSFPHFPFLPSARLSLPNCIAPHFSPPR</sequence>
<name>A0ACC5XEA3_PANGG</name>
<accession>A0ACC5XEA3</accession>
<proteinExistence type="predicted"/>